<dbReference type="Gene3D" id="3.40.1740.10">
    <property type="entry name" value="VC0467-like"/>
    <property type="match status" value="1"/>
</dbReference>
<dbReference type="NCBIfam" id="NF001266">
    <property type="entry name" value="PRK00228.1-1"/>
    <property type="match status" value="1"/>
</dbReference>
<dbReference type="KEGG" id="adp:NCTC12871_00752"/>
<organism evidence="3 4">
    <name type="scientific">Actinobacillus delphinicola</name>
    <dbReference type="NCBI Taxonomy" id="51161"/>
    <lineage>
        <taxon>Bacteria</taxon>
        <taxon>Pseudomonadati</taxon>
        <taxon>Pseudomonadota</taxon>
        <taxon>Gammaproteobacteria</taxon>
        <taxon>Pasteurellales</taxon>
        <taxon>Pasteurellaceae</taxon>
        <taxon>Actinobacillus</taxon>
    </lineage>
</organism>
<protein>
    <recommendedName>
        <fullName evidence="2">UPF0301 protein NCTC12871_00752</fullName>
    </recommendedName>
</protein>
<gene>
    <name evidence="3" type="ORF">NCTC12871_00752</name>
</gene>
<proteinExistence type="inferred from homology"/>
<evidence type="ECO:0000313" key="4">
    <source>
        <dbReference type="Proteomes" id="UP000279799"/>
    </source>
</evidence>
<reference evidence="3 4" key="1">
    <citation type="submission" date="2018-12" db="EMBL/GenBank/DDBJ databases">
        <authorList>
            <consortium name="Pathogen Informatics"/>
        </authorList>
    </citation>
    <scope>NUCLEOTIDE SEQUENCE [LARGE SCALE GENOMIC DNA]</scope>
    <source>
        <strain evidence="3 4">NCTC12871</strain>
    </source>
</reference>
<dbReference type="HAMAP" id="MF_00758">
    <property type="entry name" value="UPF0301"/>
    <property type="match status" value="1"/>
</dbReference>
<dbReference type="AlphaFoldDB" id="A0A448TTY5"/>
<evidence type="ECO:0000313" key="3">
    <source>
        <dbReference type="EMBL" id="VEJ09303.1"/>
    </source>
</evidence>
<dbReference type="PANTHER" id="PTHR30327">
    <property type="entry name" value="UNCHARACTERIZED PROTEIN YQGE"/>
    <property type="match status" value="1"/>
</dbReference>
<accession>A0A448TTY5</accession>
<dbReference type="EMBL" id="LR134510">
    <property type="protein sequence ID" value="VEJ09303.1"/>
    <property type="molecule type" value="Genomic_DNA"/>
</dbReference>
<keyword evidence="4" id="KW-1185">Reference proteome</keyword>
<evidence type="ECO:0000256" key="2">
    <source>
        <dbReference type="HAMAP-Rule" id="MF_00758"/>
    </source>
</evidence>
<dbReference type="Pfam" id="PF02622">
    <property type="entry name" value="DUF179"/>
    <property type="match status" value="1"/>
</dbReference>
<dbReference type="InterPro" id="IPR003774">
    <property type="entry name" value="AlgH-like"/>
</dbReference>
<dbReference type="Proteomes" id="UP000279799">
    <property type="component" value="Chromosome"/>
</dbReference>
<name>A0A448TTY5_9PAST</name>
<comment type="similarity">
    <text evidence="1 2">Belongs to the UPF0301 (AlgH) family.</text>
</comment>
<sequence>MMQLKNHFLIAMPQLDDPLFKQSVIYMCEHNEQGSMGIIINKPSDISVAEVCSKVNFMMAEPRFFIKQSVLAGGPTHLENGFILHKKTQGSFNHSYTIDDNLILSTSIDVLEAVGTEKAPQKYLIALGCASWAPKQLEKEIADNDWLVAKASDEILFDVPYTERWSKAAESLGIKMENLVQYKGAC</sequence>
<dbReference type="SUPFAM" id="SSF143456">
    <property type="entry name" value="VC0467-like"/>
    <property type="match status" value="1"/>
</dbReference>
<dbReference type="PANTHER" id="PTHR30327:SF1">
    <property type="entry name" value="UPF0301 PROTEIN YQGE"/>
    <property type="match status" value="1"/>
</dbReference>
<evidence type="ECO:0000256" key="1">
    <source>
        <dbReference type="ARBA" id="ARBA00009600"/>
    </source>
</evidence>
<dbReference type="GO" id="GO:0005829">
    <property type="term" value="C:cytosol"/>
    <property type="evidence" value="ECO:0007669"/>
    <property type="project" value="TreeGrafter"/>
</dbReference>